<dbReference type="AlphaFoldDB" id="A0A7S1BZH0"/>
<protein>
    <submittedName>
        <fullName evidence="3">Uncharacterized protein</fullName>
    </submittedName>
</protein>
<evidence type="ECO:0000256" key="1">
    <source>
        <dbReference type="SAM" id="MobiDB-lite"/>
    </source>
</evidence>
<sequence length="419" mass="44438">MKKFCVLSLLALLHARSSDASGHAGEEPCACVAEEQGFSIDCSDTATMLASLNELKTRSCATDCSSAECVKHYFIVQSHHDYCPEENIPQEVEDGFHDYDETCMHCKIKRLFTPGAPSCPAAVCTDGSGNQAYATLLDKGCVADCSSDECRDLFFTLRSVHDNCPHDALSRAAEEGLHDLEVPCADQICNQAAGADSQLVCDAHGHGDGPFEWAGVFAVDDASHTWSMQKVDGAYADPSMRLVFFSTATPNEDALHALEEAGGALIEGDCAVVADGGTIGPITATGACFDLQVGAGDDSSYGIDTSGLAGIVVFAQHVPIEFERDRHYFYDSSSVDIEPVAEEGGGGHGHGHGHDDHEEPDDHDSHDKEDDHDHDSHDGHDHDSHDEEEVDPKGATSSAAIVTASAAAAVLLGSTLMMV</sequence>
<organism evidence="3">
    <name type="scientific">Corethron hystrix</name>
    <dbReference type="NCBI Taxonomy" id="216773"/>
    <lineage>
        <taxon>Eukaryota</taxon>
        <taxon>Sar</taxon>
        <taxon>Stramenopiles</taxon>
        <taxon>Ochrophyta</taxon>
        <taxon>Bacillariophyta</taxon>
        <taxon>Coscinodiscophyceae</taxon>
        <taxon>Corethrophycidae</taxon>
        <taxon>Corethrales</taxon>
        <taxon>Corethraceae</taxon>
        <taxon>Corethron</taxon>
    </lineage>
</organism>
<keyword evidence="2" id="KW-0732">Signal</keyword>
<accession>A0A7S1BZH0</accession>
<reference evidence="3" key="1">
    <citation type="submission" date="2021-01" db="EMBL/GenBank/DDBJ databases">
        <authorList>
            <person name="Corre E."/>
            <person name="Pelletier E."/>
            <person name="Niang G."/>
            <person name="Scheremetjew M."/>
            <person name="Finn R."/>
            <person name="Kale V."/>
            <person name="Holt S."/>
            <person name="Cochrane G."/>
            <person name="Meng A."/>
            <person name="Brown T."/>
            <person name="Cohen L."/>
        </authorList>
    </citation>
    <scope>NUCLEOTIDE SEQUENCE</scope>
    <source>
        <strain evidence="3">308</strain>
    </source>
</reference>
<name>A0A7S1BZH0_9STRA</name>
<dbReference type="EMBL" id="HBFR01039335">
    <property type="protein sequence ID" value="CAD8901543.1"/>
    <property type="molecule type" value="Transcribed_RNA"/>
</dbReference>
<feature type="region of interest" description="Disordered" evidence="1">
    <location>
        <begin position="338"/>
        <end position="397"/>
    </location>
</feature>
<feature type="compositionally biased region" description="Basic and acidic residues" evidence="1">
    <location>
        <begin position="363"/>
        <end position="385"/>
    </location>
</feature>
<evidence type="ECO:0000313" key="3">
    <source>
        <dbReference type="EMBL" id="CAD8901543.1"/>
    </source>
</evidence>
<proteinExistence type="predicted"/>
<evidence type="ECO:0000256" key="2">
    <source>
        <dbReference type="SAM" id="SignalP"/>
    </source>
</evidence>
<feature type="signal peptide" evidence="2">
    <location>
        <begin position="1"/>
        <end position="20"/>
    </location>
</feature>
<feature type="chain" id="PRO_5031137214" evidence="2">
    <location>
        <begin position="21"/>
        <end position="419"/>
    </location>
</feature>
<gene>
    <name evidence="3" type="ORF">CHYS00102_LOCUS28762</name>
</gene>